<comment type="caution">
    <text evidence="2">The sequence shown here is derived from an EMBL/GenBank/DDBJ whole genome shotgun (WGS) entry which is preliminary data.</text>
</comment>
<gene>
    <name evidence="2" type="ORF">OS493_000448</name>
</gene>
<evidence type="ECO:0000313" key="3">
    <source>
        <dbReference type="Proteomes" id="UP001163046"/>
    </source>
</evidence>
<protein>
    <submittedName>
        <fullName evidence="2">Uncharacterized protein</fullName>
    </submittedName>
</protein>
<sequence length="155" mass="16522">MIIDDHTHSPEIPIPVHVASTPANYMSNPPSSPPEVMANPIDLFGPLSTPANSISNPLSSPTEVTTSPIGPPARFKDIVIRKFGNAETTGTVAGPAETPRSYAIDKKKGTARQNHAYITPITTHNPGPTSATKQGLQKSRKLPRSPSHQLVLPHD</sequence>
<name>A0A9X0A7D0_9CNID</name>
<accession>A0A9X0A7D0</accession>
<feature type="region of interest" description="Disordered" evidence="1">
    <location>
        <begin position="89"/>
        <end position="155"/>
    </location>
</feature>
<dbReference type="AlphaFoldDB" id="A0A9X0A7D0"/>
<feature type="compositionally biased region" description="Polar residues" evidence="1">
    <location>
        <begin position="52"/>
        <end position="68"/>
    </location>
</feature>
<reference evidence="2" key="1">
    <citation type="submission" date="2023-01" db="EMBL/GenBank/DDBJ databases">
        <title>Genome assembly of the deep-sea coral Lophelia pertusa.</title>
        <authorList>
            <person name="Herrera S."/>
            <person name="Cordes E."/>
        </authorList>
    </citation>
    <scope>NUCLEOTIDE SEQUENCE</scope>
    <source>
        <strain evidence="2">USNM1676648</strain>
        <tissue evidence="2">Polyp</tissue>
    </source>
</reference>
<dbReference type="EMBL" id="MU825396">
    <property type="protein sequence ID" value="KAJ7394630.1"/>
    <property type="molecule type" value="Genomic_DNA"/>
</dbReference>
<feature type="compositionally biased region" description="Polar residues" evidence="1">
    <location>
        <begin position="120"/>
        <end position="137"/>
    </location>
</feature>
<evidence type="ECO:0000256" key="1">
    <source>
        <dbReference type="SAM" id="MobiDB-lite"/>
    </source>
</evidence>
<proteinExistence type="predicted"/>
<organism evidence="2 3">
    <name type="scientific">Desmophyllum pertusum</name>
    <dbReference type="NCBI Taxonomy" id="174260"/>
    <lineage>
        <taxon>Eukaryota</taxon>
        <taxon>Metazoa</taxon>
        <taxon>Cnidaria</taxon>
        <taxon>Anthozoa</taxon>
        <taxon>Hexacorallia</taxon>
        <taxon>Scleractinia</taxon>
        <taxon>Caryophylliina</taxon>
        <taxon>Caryophylliidae</taxon>
        <taxon>Desmophyllum</taxon>
    </lineage>
</organism>
<dbReference type="Proteomes" id="UP001163046">
    <property type="component" value="Unassembled WGS sequence"/>
</dbReference>
<feature type="region of interest" description="Disordered" evidence="1">
    <location>
        <begin position="52"/>
        <end position="72"/>
    </location>
</feature>
<evidence type="ECO:0000313" key="2">
    <source>
        <dbReference type="EMBL" id="KAJ7394630.1"/>
    </source>
</evidence>
<keyword evidence="3" id="KW-1185">Reference proteome</keyword>